<dbReference type="AlphaFoldDB" id="A0A178Z2H9"/>
<dbReference type="GeneID" id="30016116"/>
<protein>
    <submittedName>
        <fullName evidence="1">Uncharacterized protein</fullName>
    </submittedName>
</protein>
<organism evidence="1 2">
    <name type="scientific">Fonsecaea erecta</name>
    <dbReference type="NCBI Taxonomy" id="1367422"/>
    <lineage>
        <taxon>Eukaryota</taxon>
        <taxon>Fungi</taxon>
        <taxon>Dikarya</taxon>
        <taxon>Ascomycota</taxon>
        <taxon>Pezizomycotina</taxon>
        <taxon>Eurotiomycetes</taxon>
        <taxon>Chaetothyriomycetidae</taxon>
        <taxon>Chaetothyriales</taxon>
        <taxon>Herpotrichiellaceae</taxon>
        <taxon>Fonsecaea</taxon>
    </lineage>
</organism>
<dbReference type="OrthoDB" id="3349449at2759"/>
<evidence type="ECO:0000313" key="2">
    <source>
        <dbReference type="Proteomes" id="UP000078343"/>
    </source>
</evidence>
<keyword evidence="2" id="KW-1185">Reference proteome</keyword>
<dbReference type="STRING" id="1367422.A0A178Z2H9"/>
<reference evidence="1 2" key="1">
    <citation type="submission" date="2016-04" db="EMBL/GenBank/DDBJ databases">
        <title>Draft genome of Fonsecaea erecta CBS 125763.</title>
        <authorList>
            <person name="Weiss V.A."/>
            <person name="Vicente V.A."/>
            <person name="Raittz R.T."/>
            <person name="Moreno L.F."/>
            <person name="De Souza E.M."/>
            <person name="Pedrosa F.O."/>
            <person name="Steffens M.B."/>
            <person name="Faoro H."/>
            <person name="Tadra-Sfeir M.Z."/>
            <person name="Najafzadeh M.J."/>
            <person name="Felipe M.S."/>
            <person name="Teixeira M."/>
            <person name="Sun J."/>
            <person name="Xi L."/>
            <person name="Gomes R."/>
            <person name="De Azevedo C.M."/>
            <person name="Salgado C.G."/>
            <person name="Da Silva M.B."/>
            <person name="Nascimento M.F."/>
            <person name="Queiroz-Telles F."/>
            <person name="Attili D.S."/>
            <person name="Gorbushina A."/>
        </authorList>
    </citation>
    <scope>NUCLEOTIDE SEQUENCE [LARGE SCALE GENOMIC DNA]</scope>
    <source>
        <strain evidence="1 2">CBS 125763</strain>
    </source>
</reference>
<dbReference type="Proteomes" id="UP000078343">
    <property type="component" value="Unassembled WGS sequence"/>
</dbReference>
<dbReference type="RefSeq" id="XP_018687294.1">
    <property type="nucleotide sequence ID" value="XM_018843453.1"/>
</dbReference>
<sequence length="159" mass="17466">MVARKTTDRIIFADVEINSPVSTLTRVDLPAPLGPITATFVSRKLAALKRTSSSYRGRSFTTTFGKGEAAGAEGKAFPQKPGSFLVFLKGFRDANLFLLENPWPDEAAEFRADVEHSRMPSSSFLMRGLLPTEFEGIRKAGLQLFADQDRRGGVFVILP</sequence>
<comment type="caution">
    <text evidence="1">The sequence shown here is derived from an EMBL/GenBank/DDBJ whole genome shotgun (WGS) entry which is preliminary data.</text>
</comment>
<name>A0A178Z2H9_9EURO</name>
<gene>
    <name evidence="1" type="ORF">AYL99_11949</name>
</gene>
<proteinExistence type="predicted"/>
<accession>A0A178Z2H9</accession>
<evidence type="ECO:0000313" key="1">
    <source>
        <dbReference type="EMBL" id="OAP53927.1"/>
    </source>
</evidence>
<dbReference type="EMBL" id="LVYI01000018">
    <property type="protein sequence ID" value="OAP53927.1"/>
    <property type="molecule type" value="Genomic_DNA"/>
</dbReference>